<evidence type="ECO:0000313" key="1">
    <source>
        <dbReference type="EMBL" id="AQU80911.1"/>
    </source>
</evidence>
<dbReference type="Pfam" id="PF14281">
    <property type="entry name" value="PDDEXK_4"/>
    <property type="match status" value="1"/>
</dbReference>
<evidence type="ECO:0008006" key="3">
    <source>
        <dbReference type="Google" id="ProtNLM"/>
    </source>
</evidence>
<reference evidence="1 2" key="1">
    <citation type="submission" date="2017-01" db="EMBL/GenBank/DDBJ databases">
        <title>Planococcus faecalis genome complete sequence.</title>
        <authorList>
            <person name="Lee P.C."/>
        </authorList>
    </citation>
    <scope>NUCLEOTIDE SEQUENCE [LARGE SCALE GENOMIC DNA]</scope>
    <source>
        <strain evidence="1 2">AJ003</strain>
    </source>
</reference>
<dbReference type="Proteomes" id="UP000189661">
    <property type="component" value="Chromosome"/>
</dbReference>
<keyword evidence="2" id="KW-1185">Reference proteome</keyword>
<name>A0ABN4XMG5_9BACL</name>
<evidence type="ECO:0000313" key="2">
    <source>
        <dbReference type="Proteomes" id="UP000189661"/>
    </source>
</evidence>
<protein>
    <recommendedName>
        <fullName evidence="3">PD-(D/E)XK nuclease family protein</fullName>
    </recommendedName>
</protein>
<accession>A0ABN4XMG5</accession>
<dbReference type="InterPro" id="IPR029470">
    <property type="entry name" value="PDDEXK_4"/>
</dbReference>
<dbReference type="EMBL" id="CP019401">
    <property type="protein sequence ID" value="AQU80911.1"/>
    <property type="molecule type" value="Genomic_DNA"/>
</dbReference>
<organism evidence="1 2">
    <name type="scientific">Planococcus faecalis</name>
    <dbReference type="NCBI Taxonomy" id="1598147"/>
    <lineage>
        <taxon>Bacteria</taxon>
        <taxon>Bacillati</taxon>
        <taxon>Bacillota</taxon>
        <taxon>Bacilli</taxon>
        <taxon>Bacillales</taxon>
        <taxon>Caryophanaceae</taxon>
        <taxon>Planococcus</taxon>
    </lineage>
</organism>
<dbReference type="RefSeq" id="WP_071152937.1">
    <property type="nucleotide sequence ID" value="NZ_CP019401.1"/>
</dbReference>
<proteinExistence type="predicted"/>
<gene>
    <name evidence="1" type="ORF">AJGP001_17155</name>
</gene>
<sequence>MSSSYTKIYNLLRSSEANPYEDYLTEIIAPLFEQKNILSSFFKQFAGINLIDIHDIKVHTQKTYKKLLTHVTDSRPDLVITFRQGEIRKLVFVENKLSSGEGHLQLQRYQEHLQQSEKAGFSTHFFYITKYFDPKQIEKSSTPFCQLQWFQVFTWLQENYKADLYCNQILKYMEEIELNKSRTFLPQDVYSVQNLGKTISMLDQCLNGKTSHSFVRFFGKPKPWGNRAIELRDYNRYVIRNDQSDWKFVGCGFTFEDSDYPEVAVFIEVNANSEYKTVLMSAFEEFEKINEGWTFQRPEDQNDDFMLYASKSVIQFLAEKDHIEAIEKFFIDKLTELNKLKGNLPELQWIVNEQETLSADDEVAI</sequence>